<keyword evidence="3" id="KW-1185">Reference proteome</keyword>
<evidence type="ECO:0000313" key="3">
    <source>
        <dbReference type="Proteomes" id="UP000444401"/>
    </source>
</evidence>
<name>A0ABW9UXL2_9SPHN</name>
<sequence length="213" mass="22839">MRAWPLAALLACASPALACSVVPGYRIPTNLELVADADLIVLGRVVAGDEAAQKHLGRLRVDPIETLKGAMPGGPIAIEGARAVAAGQVDLSNPHELAHAHPDSFTGACIRRNFARGTTVLFFLRRGPDGRWHPAGGAFSRWAEDVPIEGAPWPRLVRFYAEVAAVPVHRRRAMLEAERDRLLAGADDPANALLAAEIARQIARQIARLPAPR</sequence>
<keyword evidence="1" id="KW-0732">Signal</keyword>
<gene>
    <name evidence="2" type="ORF">GRI72_12085</name>
</gene>
<reference evidence="2 3" key="1">
    <citation type="submission" date="2019-12" db="EMBL/GenBank/DDBJ databases">
        <title>Genomic-based taxomic classification of the family Erythrobacteraceae.</title>
        <authorList>
            <person name="Xu L."/>
        </authorList>
    </citation>
    <scope>NUCLEOTIDE SEQUENCE [LARGE SCALE GENOMIC DNA]</scope>
    <source>
        <strain evidence="2 3">H32</strain>
    </source>
</reference>
<feature type="signal peptide" evidence="1">
    <location>
        <begin position="1"/>
        <end position="18"/>
    </location>
</feature>
<dbReference type="EMBL" id="WTYO01000005">
    <property type="protein sequence ID" value="MXO69559.1"/>
    <property type="molecule type" value="Genomic_DNA"/>
</dbReference>
<evidence type="ECO:0000313" key="2">
    <source>
        <dbReference type="EMBL" id="MXO69559.1"/>
    </source>
</evidence>
<comment type="caution">
    <text evidence="2">The sequence shown here is derived from an EMBL/GenBank/DDBJ whole genome shotgun (WGS) entry which is preliminary data.</text>
</comment>
<dbReference type="Proteomes" id="UP000444401">
    <property type="component" value="Unassembled WGS sequence"/>
</dbReference>
<organism evidence="2 3">
    <name type="scientific">Pelagerythrobacter marinus</name>
    <dbReference type="NCBI Taxonomy" id="538382"/>
    <lineage>
        <taxon>Bacteria</taxon>
        <taxon>Pseudomonadati</taxon>
        <taxon>Pseudomonadota</taxon>
        <taxon>Alphaproteobacteria</taxon>
        <taxon>Sphingomonadales</taxon>
        <taxon>Erythrobacteraceae</taxon>
        <taxon>Pelagerythrobacter</taxon>
    </lineage>
</organism>
<accession>A0ABW9UXL2</accession>
<evidence type="ECO:0000256" key="1">
    <source>
        <dbReference type="SAM" id="SignalP"/>
    </source>
</evidence>
<dbReference type="RefSeq" id="WP_160734165.1">
    <property type="nucleotide sequence ID" value="NZ_WTYO01000005.1"/>
</dbReference>
<feature type="chain" id="PRO_5047504288" evidence="1">
    <location>
        <begin position="19"/>
        <end position="213"/>
    </location>
</feature>
<proteinExistence type="predicted"/>
<protein>
    <submittedName>
        <fullName evidence="2">Uncharacterized protein</fullName>
    </submittedName>
</protein>